<keyword evidence="2" id="KW-1133">Transmembrane helix</keyword>
<evidence type="ECO:0000313" key="3">
    <source>
        <dbReference type="EMBL" id="SPC79266.1"/>
    </source>
</evidence>
<feature type="transmembrane region" description="Helical" evidence="2">
    <location>
        <begin position="76"/>
        <end position="96"/>
    </location>
</feature>
<keyword evidence="2" id="KW-0812">Transmembrane</keyword>
<proteinExistence type="predicted"/>
<dbReference type="AlphaFoldDB" id="A0A2N9EK82"/>
<evidence type="ECO:0000256" key="1">
    <source>
        <dbReference type="SAM" id="MobiDB-lite"/>
    </source>
</evidence>
<sequence length="122" mass="13522">MGTEGASMEDIKAVVGVGDSANKTRRRRTRAANPRMEGPDHDQRLSRECPFGDSFLHHHSQAQSDGQLRSRDARIWVSRDSLFALIAILSLIVVVLKFEGLPALGVGCVGLMGCWLSREWYV</sequence>
<protein>
    <submittedName>
        <fullName evidence="3">Uncharacterized protein</fullName>
    </submittedName>
</protein>
<reference evidence="3" key="1">
    <citation type="submission" date="2018-02" db="EMBL/GenBank/DDBJ databases">
        <authorList>
            <person name="Cohen D.B."/>
            <person name="Kent A.D."/>
        </authorList>
    </citation>
    <scope>NUCLEOTIDE SEQUENCE</scope>
</reference>
<accession>A0A2N9EK82</accession>
<dbReference type="EMBL" id="OIVN01000377">
    <property type="protein sequence ID" value="SPC79266.1"/>
    <property type="molecule type" value="Genomic_DNA"/>
</dbReference>
<keyword evidence="2" id="KW-0472">Membrane</keyword>
<gene>
    <name evidence="3" type="ORF">FSB_LOCUS7148</name>
</gene>
<feature type="region of interest" description="Disordered" evidence="1">
    <location>
        <begin position="17"/>
        <end position="45"/>
    </location>
</feature>
<name>A0A2N9EK82_FAGSY</name>
<evidence type="ECO:0000256" key="2">
    <source>
        <dbReference type="SAM" id="Phobius"/>
    </source>
</evidence>
<organism evidence="3">
    <name type="scientific">Fagus sylvatica</name>
    <name type="common">Beechnut</name>
    <dbReference type="NCBI Taxonomy" id="28930"/>
    <lineage>
        <taxon>Eukaryota</taxon>
        <taxon>Viridiplantae</taxon>
        <taxon>Streptophyta</taxon>
        <taxon>Embryophyta</taxon>
        <taxon>Tracheophyta</taxon>
        <taxon>Spermatophyta</taxon>
        <taxon>Magnoliopsida</taxon>
        <taxon>eudicotyledons</taxon>
        <taxon>Gunneridae</taxon>
        <taxon>Pentapetalae</taxon>
        <taxon>rosids</taxon>
        <taxon>fabids</taxon>
        <taxon>Fagales</taxon>
        <taxon>Fagaceae</taxon>
        <taxon>Fagus</taxon>
    </lineage>
</organism>